<comment type="caution">
    <text evidence="1">The sequence shown here is derived from an EMBL/GenBank/DDBJ whole genome shotgun (WGS) entry which is preliminary data.</text>
</comment>
<keyword evidence="2" id="KW-1185">Reference proteome</keyword>
<sequence>MSFSLINGLICRPSQLTCNISILGRNLLPHYVVVNFRHSEITFKKVKSPVAHGNPFIPSHLYFRTFHDRINLRDLSPLHDICYLMGRLRLEESKISKKSPLQKITVKN</sequence>
<accession>A0A8X6PRI5</accession>
<organism evidence="1 2">
    <name type="scientific">Nephila pilipes</name>
    <name type="common">Giant wood spider</name>
    <name type="synonym">Nephila maculata</name>
    <dbReference type="NCBI Taxonomy" id="299642"/>
    <lineage>
        <taxon>Eukaryota</taxon>
        <taxon>Metazoa</taxon>
        <taxon>Ecdysozoa</taxon>
        <taxon>Arthropoda</taxon>
        <taxon>Chelicerata</taxon>
        <taxon>Arachnida</taxon>
        <taxon>Araneae</taxon>
        <taxon>Araneomorphae</taxon>
        <taxon>Entelegynae</taxon>
        <taxon>Araneoidea</taxon>
        <taxon>Nephilidae</taxon>
        <taxon>Nephila</taxon>
    </lineage>
</organism>
<dbReference type="AlphaFoldDB" id="A0A8X6PRI5"/>
<dbReference type="Proteomes" id="UP000887013">
    <property type="component" value="Unassembled WGS sequence"/>
</dbReference>
<evidence type="ECO:0000313" key="1">
    <source>
        <dbReference type="EMBL" id="GFT80367.1"/>
    </source>
</evidence>
<proteinExistence type="predicted"/>
<reference evidence="1" key="1">
    <citation type="submission" date="2020-08" db="EMBL/GenBank/DDBJ databases">
        <title>Multicomponent nature underlies the extraordinary mechanical properties of spider dragline silk.</title>
        <authorList>
            <person name="Kono N."/>
            <person name="Nakamura H."/>
            <person name="Mori M."/>
            <person name="Yoshida Y."/>
            <person name="Ohtoshi R."/>
            <person name="Malay A.D."/>
            <person name="Moran D.A.P."/>
            <person name="Tomita M."/>
            <person name="Numata K."/>
            <person name="Arakawa K."/>
        </authorList>
    </citation>
    <scope>NUCLEOTIDE SEQUENCE</scope>
</reference>
<gene>
    <name evidence="1" type="ORF">NPIL_676591</name>
</gene>
<evidence type="ECO:0000313" key="2">
    <source>
        <dbReference type="Proteomes" id="UP000887013"/>
    </source>
</evidence>
<dbReference type="EMBL" id="BMAW01071903">
    <property type="protein sequence ID" value="GFT80367.1"/>
    <property type="molecule type" value="Genomic_DNA"/>
</dbReference>
<protein>
    <submittedName>
        <fullName evidence="1">Uncharacterized protein</fullName>
    </submittedName>
</protein>
<name>A0A8X6PRI5_NEPPI</name>